<keyword evidence="2" id="KW-1160">Virus entry into host cell</keyword>
<dbReference type="KEGG" id="vg:63911533"/>
<evidence type="ECO:0000313" key="6">
    <source>
        <dbReference type="Proteomes" id="UP000264051"/>
    </source>
</evidence>
<dbReference type="InterPro" id="IPR006944">
    <property type="entry name" value="Phage/GTA_portal"/>
</dbReference>
<dbReference type="Pfam" id="PF04860">
    <property type="entry name" value="Phage_portal"/>
    <property type="match status" value="1"/>
</dbReference>
<reference evidence="6" key="1">
    <citation type="submission" date="2018-07" db="EMBL/GenBank/DDBJ databases">
        <authorList>
            <person name="Byford A.D."/>
            <person name="Nguyen L.Q."/>
            <person name="Alvarez I.A."/>
            <person name="Bhandari M."/>
            <person name="Desselle J.R."/>
            <person name="Duong Q.-N.N."/>
            <person name="Dupree A.F."/>
            <person name="Feroben K.E."/>
            <person name="Garrison M.E."/>
            <person name="Higginbotham J.L."/>
            <person name="Hunter C.W."/>
            <person name="Knight B.A."/>
            <person name="Lee J.A."/>
            <person name="Lewis I.C."/>
            <person name="Long E.L."/>
            <person name="Rimal A."/>
            <person name="Sinnasone S."/>
            <person name="Tandukar J."/>
            <person name="Willis C.E."/>
            <person name="Nguyen A.V."/>
            <person name="Hancock A.M."/>
            <person name="Dicus A.P."/>
            <person name="Gallien G.E."/>
            <person name="Weidemeier A.M.D."/>
            <person name="Gissendanner C.R."/>
            <person name="Findley A.M."/>
            <person name="Bollivar D.W."/>
            <person name="Garlena R.A."/>
            <person name="Russell D.A."/>
            <person name="Pope W.H."/>
            <person name="Jacobs-Sera D."/>
            <person name="Hatfull G.F."/>
        </authorList>
    </citation>
    <scope>NUCLEOTIDE SEQUENCE [LARGE SCALE GENOMIC DNA]</scope>
</reference>
<protein>
    <submittedName>
        <fullName evidence="5">Portal protein</fullName>
    </submittedName>
</protein>
<proteinExistence type="predicted"/>
<gene>
    <name evidence="5" type="primary">7</name>
    <name evidence="5" type="ORF">SEA_CATFISH_7</name>
</gene>
<dbReference type="GeneID" id="63911533"/>
<name>A0A385D1F1_9CAUD</name>
<keyword evidence="6" id="KW-1185">Reference proteome</keyword>
<dbReference type="InterPro" id="IPR006427">
    <property type="entry name" value="Portal_HK97"/>
</dbReference>
<evidence type="ECO:0000256" key="2">
    <source>
        <dbReference type="ARBA" id="ARBA00023009"/>
    </source>
</evidence>
<evidence type="ECO:0000256" key="4">
    <source>
        <dbReference type="SAM" id="MobiDB-lite"/>
    </source>
</evidence>
<keyword evidence="1" id="KW-0118">Viral capsid assembly</keyword>
<evidence type="ECO:0000256" key="3">
    <source>
        <dbReference type="ARBA" id="ARBA00023219"/>
    </source>
</evidence>
<dbReference type="NCBIfam" id="TIGR01537">
    <property type="entry name" value="portal_HK97"/>
    <property type="match status" value="1"/>
</dbReference>
<dbReference type="Proteomes" id="UP000264051">
    <property type="component" value="Segment"/>
</dbReference>
<dbReference type="RefSeq" id="YP_010050797.1">
    <property type="nucleotide sequence ID" value="NC_054434.1"/>
</dbReference>
<keyword evidence="2" id="KW-1171">Viral genome ejection through host cell envelope</keyword>
<dbReference type="EMBL" id="MH697580">
    <property type="protein sequence ID" value="AXQ51844.1"/>
    <property type="molecule type" value="Genomic_DNA"/>
</dbReference>
<organism evidence="5 6">
    <name type="scientific">Gordonia phage Catfish</name>
    <dbReference type="NCBI Taxonomy" id="2301538"/>
    <lineage>
        <taxon>Viruses</taxon>
        <taxon>Duplodnaviria</taxon>
        <taxon>Heunggongvirae</taxon>
        <taxon>Uroviricota</taxon>
        <taxon>Caudoviricetes</taxon>
        <taxon>Ruthgordonvirinae</taxon>
        <taxon>Catfishvirus</taxon>
        <taxon>Catfishvirus catfish</taxon>
    </lineage>
</organism>
<sequence>MGVLSWLGFSPAYIPPQSVTSEPILEMLAAQTMGKTPEELYREQPHLRTVVSFVARNIAQLGVHALKRNEDDGRERVRSGVLAEVLALPNGETTLFELIECLVSDLMLYDRAYLMVVGNPESASGWDVRNIPPRWVTGVYEKTAFSVGGYQVTYPEHQQSVLVPAKNMIVIHGWHPTDKHTGVSPIEALKGVLVEQISAQAFRRQLWDNGGRVGSYLTRPKDAPRWSNDGRKRFLNGWKAAYTGNGKKVGGVPLLEDGMELKRVGFSAKDEDYVEGTKLALSTVAGVYHVNPTMVGVLDNANYSNVKEFRKGLYGDTLGPILARIEARLNAFLLPMLGVPRGVYLEFNIREKLEGSFEEQGNVLYQAAGGPYMTRNEVRARQNLPRIEGADELIVPKNLGTPGQQGDEAEEQEPDGGADPTGEQDTEESEKQ</sequence>
<evidence type="ECO:0000256" key="1">
    <source>
        <dbReference type="ARBA" id="ARBA00022950"/>
    </source>
</evidence>
<feature type="region of interest" description="Disordered" evidence="4">
    <location>
        <begin position="387"/>
        <end position="432"/>
    </location>
</feature>
<keyword evidence="1" id="KW-1188">Viral release from host cell</keyword>
<keyword evidence="3" id="KW-0231">Viral genome packaging</keyword>
<feature type="compositionally biased region" description="Acidic residues" evidence="4">
    <location>
        <begin position="407"/>
        <end position="432"/>
    </location>
</feature>
<evidence type="ECO:0000313" key="5">
    <source>
        <dbReference type="EMBL" id="AXQ51844.1"/>
    </source>
</evidence>
<accession>A0A385D1F1</accession>
<keyword evidence="2" id="KW-1162">Viral penetration into host cytoplasm</keyword>